<accession>A0A644ZQW1</accession>
<proteinExistence type="predicted"/>
<gene>
    <name evidence="2" type="ORF">SDC9_87672</name>
</gene>
<feature type="compositionally biased region" description="Basic and acidic residues" evidence="1">
    <location>
        <begin position="13"/>
        <end position="27"/>
    </location>
</feature>
<dbReference type="AlphaFoldDB" id="A0A644ZQW1"/>
<feature type="compositionally biased region" description="Basic residues" evidence="1">
    <location>
        <begin position="83"/>
        <end position="95"/>
    </location>
</feature>
<reference evidence="2" key="1">
    <citation type="submission" date="2019-08" db="EMBL/GenBank/DDBJ databases">
        <authorList>
            <person name="Kucharzyk K."/>
            <person name="Murdoch R.W."/>
            <person name="Higgins S."/>
            <person name="Loffler F."/>
        </authorList>
    </citation>
    <scope>NUCLEOTIDE SEQUENCE</scope>
</reference>
<comment type="caution">
    <text evidence="2">The sequence shown here is derived from an EMBL/GenBank/DDBJ whole genome shotgun (WGS) entry which is preliminary data.</text>
</comment>
<name>A0A644ZQW1_9ZZZZ</name>
<evidence type="ECO:0000256" key="1">
    <source>
        <dbReference type="SAM" id="MobiDB-lite"/>
    </source>
</evidence>
<sequence>MVVRQAERPAVGHADHAGVAEDQRDQRPQIGGTGAQADQGVHGGSAVAQVHQCRAVERPGCPGDHRGGQRQADPLPSGELQRRDHRHRDDRHRQRGRDDQAALDLGRPIARLGFGDRQSGIVSGSLHGSDQIIGGQPGGSHHMGFLGCVVDTRLHSVKLAQLLLDTRRTRRAGHALHVEFDDLTCRRFQAGGCAVCRPQCHQASATL</sequence>
<feature type="region of interest" description="Disordered" evidence="1">
    <location>
        <begin position="1"/>
        <end position="104"/>
    </location>
</feature>
<evidence type="ECO:0000313" key="2">
    <source>
        <dbReference type="EMBL" id="MPM41023.1"/>
    </source>
</evidence>
<dbReference type="EMBL" id="VSSQ01009217">
    <property type="protein sequence ID" value="MPM41023.1"/>
    <property type="molecule type" value="Genomic_DNA"/>
</dbReference>
<protein>
    <submittedName>
        <fullName evidence="2">Uncharacterized protein</fullName>
    </submittedName>
</protein>
<organism evidence="2">
    <name type="scientific">bioreactor metagenome</name>
    <dbReference type="NCBI Taxonomy" id="1076179"/>
    <lineage>
        <taxon>unclassified sequences</taxon>
        <taxon>metagenomes</taxon>
        <taxon>ecological metagenomes</taxon>
    </lineage>
</organism>